<dbReference type="Pfam" id="PF18016">
    <property type="entry name" value="SAM_3"/>
    <property type="match status" value="1"/>
</dbReference>
<dbReference type="InterPro" id="IPR039801">
    <property type="entry name" value="EPS8-like"/>
</dbReference>
<evidence type="ECO:0000256" key="1">
    <source>
        <dbReference type="ARBA" id="ARBA00022443"/>
    </source>
</evidence>
<dbReference type="Proteomes" id="UP000283210">
    <property type="component" value="Chromosome 5"/>
</dbReference>
<dbReference type="PANTHER" id="PTHR12287:SF22">
    <property type="entry name" value="EPIDERMAL GROWTH FACTOR RECEPTOR KINASE SUBSTRATE 8-LIKE PROTEIN 3"/>
    <property type="match status" value="1"/>
</dbReference>
<dbReference type="PROSITE" id="PS50002">
    <property type="entry name" value="SH3"/>
    <property type="match status" value="1"/>
</dbReference>
<dbReference type="InterPro" id="IPR035462">
    <property type="entry name" value="Eps8_SH3"/>
</dbReference>
<reference evidence="5 6" key="2">
    <citation type="submission" date="2019-01" db="EMBL/GenBank/DDBJ databases">
        <title>A chromosome length genome reference of the Java medaka (oryzias javanicus).</title>
        <authorList>
            <person name="Herpin A."/>
            <person name="Takehana Y."/>
            <person name="Naruse K."/>
            <person name="Ansai S."/>
            <person name="Kawaguchi M."/>
        </authorList>
    </citation>
    <scope>NUCLEOTIDE SEQUENCE [LARGE SCALE GENOMIC DNA]</scope>
    <source>
        <strain evidence="5">RS831</strain>
        <tissue evidence="5">Whole body</tissue>
    </source>
</reference>
<feature type="compositionally biased region" description="Basic and acidic residues" evidence="3">
    <location>
        <begin position="127"/>
        <end position="138"/>
    </location>
</feature>
<dbReference type="InterPro" id="IPR036028">
    <property type="entry name" value="SH3-like_dom_sf"/>
</dbReference>
<dbReference type="SMART" id="SM00326">
    <property type="entry name" value="SH3"/>
    <property type="match status" value="1"/>
</dbReference>
<evidence type="ECO:0000313" key="6">
    <source>
        <dbReference type="Proteomes" id="UP000283210"/>
    </source>
</evidence>
<dbReference type="AlphaFoldDB" id="A0A3S2ULA1"/>
<dbReference type="GO" id="GO:0032587">
    <property type="term" value="C:ruffle membrane"/>
    <property type="evidence" value="ECO:0007669"/>
    <property type="project" value="TreeGrafter"/>
</dbReference>
<dbReference type="GO" id="GO:0031982">
    <property type="term" value="C:vesicle"/>
    <property type="evidence" value="ECO:0007669"/>
    <property type="project" value="TreeGrafter"/>
</dbReference>
<dbReference type="GO" id="GO:1900029">
    <property type="term" value="P:positive regulation of ruffle assembly"/>
    <property type="evidence" value="ECO:0007669"/>
    <property type="project" value="TreeGrafter"/>
</dbReference>
<gene>
    <name evidence="5" type="ORF">OJAV_G00050060</name>
</gene>
<dbReference type="GO" id="GO:0035023">
    <property type="term" value="P:regulation of Rho protein signal transduction"/>
    <property type="evidence" value="ECO:0007669"/>
    <property type="project" value="TreeGrafter"/>
</dbReference>
<dbReference type="EMBL" id="CM012441">
    <property type="protein sequence ID" value="RVE73511.1"/>
    <property type="molecule type" value="Genomic_DNA"/>
</dbReference>
<keyword evidence="6" id="KW-1185">Reference proteome</keyword>
<dbReference type="PANTHER" id="PTHR12287">
    <property type="entry name" value="EPIDERMAL GROWTH FACTOR RECEPTOR KINASE SUBSTRATE EPS8-RELATED PROTEIN"/>
    <property type="match status" value="1"/>
</dbReference>
<dbReference type="Pfam" id="PF22975">
    <property type="entry name" value="EPS8_2nd"/>
    <property type="match status" value="1"/>
</dbReference>
<dbReference type="CDD" id="cd11764">
    <property type="entry name" value="SH3_Eps8"/>
    <property type="match status" value="1"/>
</dbReference>
<feature type="compositionally biased region" description="Low complexity" evidence="3">
    <location>
        <begin position="153"/>
        <end position="175"/>
    </location>
</feature>
<reference evidence="5 6" key="1">
    <citation type="submission" date="2018-11" db="EMBL/GenBank/DDBJ databases">
        <authorList>
            <person name="Lopez-Roques C."/>
            <person name="Donnadieu C."/>
            <person name="Bouchez O."/>
            <person name="Klopp C."/>
            <person name="Cabau C."/>
            <person name="Zahm M."/>
        </authorList>
    </citation>
    <scope>NUCLEOTIDE SEQUENCE [LARGE SCALE GENOMIC DNA]</scope>
    <source>
        <strain evidence="5">RS831</strain>
        <tissue evidence="5">Whole body</tissue>
    </source>
</reference>
<dbReference type="Gene3D" id="1.10.150.50">
    <property type="entry name" value="Transcription Factor, Ets-1"/>
    <property type="match status" value="1"/>
</dbReference>
<protein>
    <recommendedName>
        <fullName evidence="4">SH3 domain-containing protein</fullName>
    </recommendedName>
</protein>
<dbReference type="CDD" id="cd09540">
    <property type="entry name" value="SAM_EPS8-like"/>
    <property type="match status" value="1"/>
</dbReference>
<dbReference type="InterPro" id="IPR041418">
    <property type="entry name" value="SAM_3"/>
</dbReference>
<evidence type="ECO:0000313" key="5">
    <source>
        <dbReference type="EMBL" id="RVE73511.1"/>
    </source>
</evidence>
<dbReference type="Pfam" id="PF00018">
    <property type="entry name" value="SH3_1"/>
    <property type="match status" value="1"/>
</dbReference>
<feature type="domain" description="SH3" evidence="4">
    <location>
        <begin position="189"/>
        <end position="248"/>
    </location>
</feature>
<feature type="compositionally biased region" description="Polar residues" evidence="3">
    <location>
        <begin position="140"/>
        <end position="152"/>
    </location>
</feature>
<dbReference type="GO" id="GO:0007266">
    <property type="term" value="P:Rho protein signal transduction"/>
    <property type="evidence" value="ECO:0007669"/>
    <property type="project" value="TreeGrafter"/>
</dbReference>
<evidence type="ECO:0000256" key="2">
    <source>
        <dbReference type="PROSITE-ProRule" id="PRU00192"/>
    </source>
</evidence>
<dbReference type="SUPFAM" id="SSF50044">
    <property type="entry name" value="SH3-domain"/>
    <property type="match status" value="1"/>
</dbReference>
<dbReference type="OrthoDB" id="4680325at2759"/>
<dbReference type="InterPro" id="IPR013761">
    <property type="entry name" value="SAM/pointed_sf"/>
</dbReference>
<dbReference type="Gene3D" id="2.30.30.40">
    <property type="entry name" value="SH3 Domains"/>
    <property type="match status" value="1"/>
</dbReference>
<dbReference type="InterPro" id="IPR055093">
    <property type="entry name" value="EPS8_2nd"/>
</dbReference>
<keyword evidence="1 2" id="KW-0728">SH3 domain</keyword>
<evidence type="ECO:0000256" key="3">
    <source>
        <dbReference type="SAM" id="MobiDB-lite"/>
    </source>
</evidence>
<sequence length="327" mass="37097">MPPAEEFAACLQKIKYGFNLLGELNRKIDNPSAADFVHSLFSTLQFVIPHCPENLSQTIIAPLFTPQCVRFMSEEATPEEDQLWQSLGDPWNIPSTQWPEDDEDIPTYTLEFYDGWQPPEVTAAPEPESRRESPEPPPKHQTSSKNQQIPRNQQPQPKPQSQSQVQPRPQSQVQPRPQPPPQKPRPVEIKICDLRVKHDFISRNSRELTVRRGEMVELLDKSRQWWKVRNGGGEEGYVPNNVLEDEEEQPDEAVASPVLTKKSKPAEVKAWLEDKGFSPITVRCLGVLSGSMLLGMSREELKTVCQEEGGRVFFQLQAVRSALANNS</sequence>
<dbReference type="GO" id="GO:0003779">
    <property type="term" value="F:actin binding"/>
    <property type="evidence" value="ECO:0007669"/>
    <property type="project" value="TreeGrafter"/>
</dbReference>
<dbReference type="InterPro" id="IPR001452">
    <property type="entry name" value="SH3_domain"/>
</dbReference>
<accession>A0A3S2ULA1</accession>
<proteinExistence type="predicted"/>
<name>A0A3S2ULA1_ORYJA</name>
<evidence type="ECO:0000259" key="4">
    <source>
        <dbReference type="PROSITE" id="PS50002"/>
    </source>
</evidence>
<dbReference type="SUPFAM" id="SSF47769">
    <property type="entry name" value="SAM/Pointed domain"/>
    <property type="match status" value="1"/>
</dbReference>
<organism evidence="5 6">
    <name type="scientific">Oryzias javanicus</name>
    <name type="common">Javanese ricefish</name>
    <name type="synonym">Aplocheilus javanicus</name>
    <dbReference type="NCBI Taxonomy" id="123683"/>
    <lineage>
        <taxon>Eukaryota</taxon>
        <taxon>Metazoa</taxon>
        <taxon>Chordata</taxon>
        <taxon>Craniata</taxon>
        <taxon>Vertebrata</taxon>
        <taxon>Euteleostomi</taxon>
        <taxon>Actinopterygii</taxon>
        <taxon>Neopterygii</taxon>
        <taxon>Teleostei</taxon>
        <taxon>Neoteleostei</taxon>
        <taxon>Acanthomorphata</taxon>
        <taxon>Ovalentaria</taxon>
        <taxon>Atherinomorphae</taxon>
        <taxon>Beloniformes</taxon>
        <taxon>Adrianichthyidae</taxon>
        <taxon>Oryziinae</taxon>
        <taxon>Oryzias</taxon>
    </lineage>
</organism>
<feature type="region of interest" description="Disordered" evidence="3">
    <location>
        <begin position="79"/>
        <end position="187"/>
    </location>
</feature>